<evidence type="ECO:0000256" key="1">
    <source>
        <dbReference type="SAM" id="MobiDB-lite"/>
    </source>
</evidence>
<dbReference type="STRING" id="3469.A0A4Y7J554"/>
<evidence type="ECO:0000313" key="2">
    <source>
        <dbReference type="EMBL" id="RZC55071.1"/>
    </source>
</evidence>
<dbReference type="Proteomes" id="UP000316621">
    <property type="component" value="Chromosome 3"/>
</dbReference>
<dbReference type="InterPro" id="IPR029058">
    <property type="entry name" value="AB_hydrolase_fold"/>
</dbReference>
<keyword evidence="3" id="KW-1185">Reference proteome</keyword>
<protein>
    <submittedName>
        <fullName evidence="2">Uncharacterized protein</fullName>
    </submittedName>
</protein>
<reference evidence="2 3" key="1">
    <citation type="journal article" date="2018" name="Science">
        <title>The opium poppy genome and morphinan production.</title>
        <authorList>
            <person name="Guo L."/>
            <person name="Winzer T."/>
            <person name="Yang X."/>
            <person name="Li Y."/>
            <person name="Ning Z."/>
            <person name="He Z."/>
            <person name="Teodor R."/>
            <person name="Lu Y."/>
            <person name="Bowser T.A."/>
            <person name="Graham I.A."/>
            <person name="Ye K."/>
        </authorList>
    </citation>
    <scope>NUCLEOTIDE SEQUENCE [LARGE SCALE GENOMIC DNA]</scope>
    <source>
        <strain evidence="3">cv. HN1</strain>
        <tissue evidence="2">Leaves</tissue>
    </source>
</reference>
<feature type="region of interest" description="Disordered" evidence="1">
    <location>
        <begin position="227"/>
        <end position="257"/>
    </location>
</feature>
<dbReference type="EMBL" id="CM010717">
    <property type="protein sequence ID" value="RZC55071.1"/>
    <property type="molecule type" value="Genomic_DNA"/>
</dbReference>
<accession>A0A4Y7J554</accession>
<proteinExistence type="predicted"/>
<sequence length="257" mass="29581">MTVLLDNLIRSLLMWLKLIKDKKPNVNSNFDHVLLVPGIAGSILNYVDDNGAQQRIWVRFLCVDREFKNKHWSIFNPSTGETMSLDGNSKIVVPEDRYGIYAVDCLDPDLIVTCNFVCYFHTMIMEMLKWGFEEGKTLFGFGYDFCQINRYALLTVEVREDAVDDDGEVPEISKCIICLAILTVWISVLSEYQVDSKEFVEDNMSQYNDVDYMGDDYKMDDVEDDMDEEYHGRGLGDPESNEDADDFPHGLRVKART</sequence>
<name>A0A4Y7J554_PAPSO</name>
<dbReference type="Gene3D" id="3.40.50.1820">
    <property type="entry name" value="alpha/beta hydrolase"/>
    <property type="match status" value="1"/>
</dbReference>
<dbReference type="AlphaFoldDB" id="A0A4Y7J554"/>
<dbReference type="PANTHER" id="PTHR11440">
    <property type="entry name" value="LECITHIN-CHOLESTEROL ACYLTRANSFERASE-RELATED"/>
    <property type="match status" value="1"/>
</dbReference>
<gene>
    <name evidence="2" type="ORF">C5167_013925</name>
</gene>
<dbReference type="Gramene" id="RZC55071">
    <property type="protein sequence ID" value="RZC55071"/>
    <property type="gene ID" value="C5167_013925"/>
</dbReference>
<evidence type="ECO:0000313" key="3">
    <source>
        <dbReference type="Proteomes" id="UP000316621"/>
    </source>
</evidence>
<organism evidence="2 3">
    <name type="scientific">Papaver somniferum</name>
    <name type="common">Opium poppy</name>
    <dbReference type="NCBI Taxonomy" id="3469"/>
    <lineage>
        <taxon>Eukaryota</taxon>
        <taxon>Viridiplantae</taxon>
        <taxon>Streptophyta</taxon>
        <taxon>Embryophyta</taxon>
        <taxon>Tracheophyta</taxon>
        <taxon>Spermatophyta</taxon>
        <taxon>Magnoliopsida</taxon>
        <taxon>Ranunculales</taxon>
        <taxon>Papaveraceae</taxon>
        <taxon>Papaveroideae</taxon>
        <taxon>Papaver</taxon>
    </lineage>
</organism>